<name>A0A8K0UTW6_9AGAR</name>
<evidence type="ECO:0000313" key="6">
    <source>
        <dbReference type="EMBL" id="KAH8104033.1"/>
    </source>
</evidence>
<evidence type="ECO:0000256" key="4">
    <source>
        <dbReference type="PROSITE-ProRule" id="PRU00834"/>
    </source>
</evidence>
<feature type="domain" description="DNL-type" evidence="5">
    <location>
        <begin position="83"/>
        <end position="177"/>
    </location>
</feature>
<keyword evidence="1" id="KW-0479">Metal-binding</keyword>
<dbReference type="GO" id="GO:0005739">
    <property type="term" value="C:mitochondrion"/>
    <property type="evidence" value="ECO:0007669"/>
    <property type="project" value="TreeGrafter"/>
</dbReference>
<dbReference type="GO" id="GO:0006457">
    <property type="term" value="P:protein folding"/>
    <property type="evidence" value="ECO:0007669"/>
    <property type="project" value="TreeGrafter"/>
</dbReference>
<dbReference type="EMBL" id="JAEVFJ010000006">
    <property type="protein sequence ID" value="KAH8104033.1"/>
    <property type="molecule type" value="Genomic_DNA"/>
</dbReference>
<evidence type="ECO:0000256" key="1">
    <source>
        <dbReference type="ARBA" id="ARBA00022723"/>
    </source>
</evidence>
<dbReference type="PROSITE" id="PS51501">
    <property type="entry name" value="ZF_DNL"/>
    <property type="match status" value="1"/>
</dbReference>
<keyword evidence="7" id="KW-1185">Reference proteome</keyword>
<evidence type="ECO:0000256" key="3">
    <source>
        <dbReference type="ARBA" id="ARBA00022833"/>
    </source>
</evidence>
<reference evidence="6" key="1">
    <citation type="journal article" date="2021" name="New Phytol.">
        <title>Evolutionary innovations through gain and loss of genes in the ectomycorrhizal Boletales.</title>
        <authorList>
            <person name="Wu G."/>
            <person name="Miyauchi S."/>
            <person name="Morin E."/>
            <person name="Kuo A."/>
            <person name="Drula E."/>
            <person name="Varga T."/>
            <person name="Kohler A."/>
            <person name="Feng B."/>
            <person name="Cao Y."/>
            <person name="Lipzen A."/>
            <person name="Daum C."/>
            <person name="Hundley H."/>
            <person name="Pangilinan J."/>
            <person name="Johnson J."/>
            <person name="Barry K."/>
            <person name="LaButti K."/>
            <person name="Ng V."/>
            <person name="Ahrendt S."/>
            <person name="Min B."/>
            <person name="Choi I.G."/>
            <person name="Park H."/>
            <person name="Plett J.M."/>
            <person name="Magnuson J."/>
            <person name="Spatafora J.W."/>
            <person name="Nagy L.G."/>
            <person name="Henrissat B."/>
            <person name="Grigoriev I.V."/>
            <person name="Yang Z.L."/>
            <person name="Xu J."/>
            <person name="Martin F.M."/>
        </authorList>
    </citation>
    <scope>NUCLEOTIDE SEQUENCE</scope>
    <source>
        <strain evidence="6">KKN 215</strain>
    </source>
</reference>
<dbReference type="GO" id="GO:0030150">
    <property type="term" value="P:protein import into mitochondrial matrix"/>
    <property type="evidence" value="ECO:0007669"/>
    <property type="project" value="TreeGrafter"/>
</dbReference>
<keyword evidence="3" id="KW-0862">Zinc</keyword>
<dbReference type="PANTHER" id="PTHR20922">
    <property type="entry name" value="DNL-TYPE ZINC FINGER PROTEIN"/>
    <property type="match status" value="1"/>
</dbReference>
<evidence type="ECO:0000256" key="2">
    <source>
        <dbReference type="ARBA" id="ARBA00022771"/>
    </source>
</evidence>
<gene>
    <name evidence="6" type="ORF">BXZ70DRAFT_924095</name>
</gene>
<evidence type="ECO:0000313" key="7">
    <source>
        <dbReference type="Proteomes" id="UP000813824"/>
    </source>
</evidence>
<keyword evidence="2 4" id="KW-0863">Zinc-finger</keyword>
<dbReference type="GO" id="GO:0051087">
    <property type="term" value="F:protein-folding chaperone binding"/>
    <property type="evidence" value="ECO:0007669"/>
    <property type="project" value="TreeGrafter"/>
</dbReference>
<dbReference type="InterPro" id="IPR007853">
    <property type="entry name" value="Znf_DNL-typ"/>
</dbReference>
<protein>
    <submittedName>
        <fullName evidence="6">DNL zinc finger-domain-containing protein</fullName>
    </submittedName>
</protein>
<dbReference type="Proteomes" id="UP000813824">
    <property type="component" value="Unassembled WGS sequence"/>
</dbReference>
<accession>A0A8K0UTW6</accession>
<dbReference type="GO" id="GO:0008270">
    <property type="term" value="F:zinc ion binding"/>
    <property type="evidence" value="ECO:0007669"/>
    <property type="project" value="UniProtKB-KW"/>
</dbReference>
<sequence>MFLVRALQNIVKSTTKAPYVHLRQIPSSQRHLAPLRRTARPHHHAFHSSTPVLAPSTTAKSEGVITLDSSSSLPENEALVAAKVEARLMIQFTCTVPKCDTRSSHEFSKRSYEKGIVIVQCPGCKNRHLIADHLGWFKDSRTADGKFRTIEHIMKDKGEFVKRGKITNGVISYDPEP</sequence>
<dbReference type="Pfam" id="PF05180">
    <property type="entry name" value="zf-DNL"/>
    <property type="match status" value="1"/>
</dbReference>
<comment type="caution">
    <text evidence="6">The sequence shown here is derived from an EMBL/GenBank/DDBJ whole genome shotgun (WGS) entry which is preliminary data.</text>
</comment>
<proteinExistence type="predicted"/>
<evidence type="ECO:0000259" key="5">
    <source>
        <dbReference type="PROSITE" id="PS51501"/>
    </source>
</evidence>
<dbReference type="GO" id="GO:0050821">
    <property type="term" value="P:protein stabilization"/>
    <property type="evidence" value="ECO:0007669"/>
    <property type="project" value="TreeGrafter"/>
</dbReference>
<dbReference type="InterPro" id="IPR024158">
    <property type="entry name" value="Mt_import_TIM15"/>
</dbReference>
<dbReference type="OrthoDB" id="512667at2759"/>
<organism evidence="6 7">
    <name type="scientific">Cristinia sonorae</name>
    <dbReference type="NCBI Taxonomy" id="1940300"/>
    <lineage>
        <taxon>Eukaryota</taxon>
        <taxon>Fungi</taxon>
        <taxon>Dikarya</taxon>
        <taxon>Basidiomycota</taxon>
        <taxon>Agaricomycotina</taxon>
        <taxon>Agaricomycetes</taxon>
        <taxon>Agaricomycetidae</taxon>
        <taxon>Agaricales</taxon>
        <taxon>Pleurotineae</taxon>
        <taxon>Stephanosporaceae</taxon>
        <taxon>Cristinia</taxon>
    </lineage>
</organism>
<dbReference type="AlphaFoldDB" id="A0A8K0UTW6"/>
<dbReference type="PANTHER" id="PTHR20922:SF13">
    <property type="entry name" value="DNL-TYPE ZINC FINGER PROTEIN"/>
    <property type="match status" value="1"/>
</dbReference>